<dbReference type="InterPro" id="IPR027417">
    <property type="entry name" value="P-loop_NTPase"/>
</dbReference>
<evidence type="ECO:0000259" key="11">
    <source>
        <dbReference type="PROSITE" id="PS50162"/>
    </source>
</evidence>
<name>A0A679JGS3_VARPD</name>
<proteinExistence type="predicted"/>
<dbReference type="SMART" id="SM00382">
    <property type="entry name" value="AAA"/>
    <property type="match status" value="2"/>
</dbReference>
<evidence type="ECO:0000256" key="3">
    <source>
        <dbReference type="ARBA" id="ARBA00022679"/>
    </source>
</evidence>
<dbReference type="GO" id="GO:0005524">
    <property type="term" value="F:ATP binding"/>
    <property type="evidence" value="ECO:0007669"/>
    <property type="project" value="InterPro"/>
</dbReference>
<keyword evidence="3 13" id="KW-0808">Transferase</keyword>
<evidence type="ECO:0000256" key="4">
    <source>
        <dbReference type="ARBA" id="ARBA00022737"/>
    </source>
</evidence>
<keyword evidence="2" id="KW-0597">Phosphoprotein</keyword>
<dbReference type="GO" id="GO:0140664">
    <property type="term" value="F:ATP-dependent DNA damage sensor activity"/>
    <property type="evidence" value="ECO:0007669"/>
    <property type="project" value="InterPro"/>
</dbReference>
<dbReference type="SUPFAM" id="SSF52540">
    <property type="entry name" value="P-loop containing nucleoside triphosphate hydrolases"/>
    <property type="match status" value="2"/>
</dbReference>
<keyword evidence="9" id="KW-0234">DNA repair</keyword>
<dbReference type="InterPro" id="IPR010624">
    <property type="entry name" value="KaiC_dom"/>
</dbReference>
<evidence type="ECO:0000256" key="8">
    <source>
        <dbReference type="ARBA" id="ARBA00023125"/>
    </source>
</evidence>
<evidence type="ECO:0000259" key="12">
    <source>
        <dbReference type="PROSITE" id="PS51146"/>
    </source>
</evidence>
<dbReference type="PROSITE" id="PS51146">
    <property type="entry name" value="KAIC"/>
    <property type="match status" value="2"/>
</dbReference>
<evidence type="ECO:0000313" key="13">
    <source>
        <dbReference type="EMBL" id="CAA2108136.1"/>
    </source>
</evidence>
<dbReference type="Gene3D" id="3.40.50.300">
    <property type="entry name" value="P-loop containing nucleotide triphosphate hydrolases"/>
    <property type="match status" value="2"/>
</dbReference>
<organism evidence="13">
    <name type="scientific">Variovorax paradoxus</name>
    <dbReference type="NCBI Taxonomy" id="34073"/>
    <lineage>
        <taxon>Bacteria</taxon>
        <taxon>Pseudomonadati</taxon>
        <taxon>Pseudomonadota</taxon>
        <taxon>Betaproteobacteria</taxon>
        <taxon>Burkholderiales</taxon>
        <taxon>Comamonadaceae</taxon>
        <taxon>Variovorax</taxon>
    </lineage>
</organism>
<dbReference type="PROSITE" id="PS50162">
    <property type="entry name" value="RECA_2"/>
    <property type="match status" value="1"/>
</dbReference>
<dbReference type="Pfam" id="PF06745">
    <property type="entry name" value="ATPase"/>
    <property type="match status" value="2"/>
</dbReference>
<feature type="domain" description="KaiC" evidence="12">
    <location>
        <begin position="248"/>
        <end position="481"/>
    </location>
</feature>
<feature type="domain" description="RecA family profile 1" evidence="11">
    <location>
        <begin position="246"/>
        <end position="303"/>
    </location>
</feature>
<dbReference type="RefSeq" id="WP_339092163.1">
    <property type="nucleotide sequence ID" value="NZ_LR743507.1"/>
</dbReference>
<evidence type="ECO:0000256" key="1">
    <source>
        <dbReference type="ARBA" id="ARBA00012513"/>
    </source>
</evidence>
<dbReference type="EMBL" id="LR743507">
    <property type="protein sequence ID" value="CAA2108136.1"/>
    <property type="molecule type" value="Genomic_DNA"/>
</dbReference>
<dbReference type="PANTHER" id="PTHR42926:SF1">
    <property type="entry name" value="CIRCADIAN CLOCK OSCILLATOR PROTEIN KAIC 1"/>
    <property type="match status" value="1"/>
</dbReference>
<dbReference type="InterPro" id="IPR014774">
    <property type="entry name" value="KaiC-like_dom"/>
</dbReference>
<dbReference type="AlphaFoldDB" id="A0A679JGS3"/>
<dbReference type="EC" id="2.7.11.1" evidence="1"/>
<dbReference type="GO" id="GO:0006281">
    <property type="term" value="P:DNA repair"/>
    <property type="evidence" value="ECO:0007669"/>
    <property type="project" value="UniProtKB-KW"/>
</dbReference>
<comment type="function">
    <text evidence="10">Can catalyze the hydrolysis of ATP in the presence of single-stranded DNA, the ATP-dependent uptake of single-stranded DNA by duplex DNA, and the ATP-dependent hybridization of homologous single-stranded DNAs. It interacts with LexA causing its activation and leading to its autocatalytic cleavage.</text>
</comment>
<dbReference type="InterPro" id="IPR020588">
    <property type="entry name" value="RecA_ATP-bd"/>
</dbReference>
<dbReference type="InterPro" id="IPR003593">
    <property type="entry name" value="AAA+_ATPase"/>
</dbReference>
<evidence type="ECO:0000256" key="9">
    <source>
        <dbReference type="ARBA" id="ARBA00023204"/>
    </source>
</evidence>
<gene>
    <name evidence="13" type="primary">kaiC_1</name>
    <name evidence="13" type="ORF">VVAX_04650</name>
</gene>
<evidence type="ECO:0000256" key="2">
    <source>
        <dbReference type="ARBA" id="ARBA00022553"/>
    </source>
</evidence>
<keyword evidence="6 13" id="KW-0418">Kinase</keyword>
<keyword evidence="8" id="KW-0238">DNA-binding</keyword>
<keyword evidence="4" id="KW-0677">Repeat</keyword>
<dbReference type="GO" id="GO:0004674">
    <property type="term" value="F:protein serine/threonine kinase activity"/>
    <property type="evidence" value="ECO:0007669"/>
    <property type="project" value="UniProtKB-EC"/>
</dbReference>
<dbReference type="InterPro" id="IPR051347">
    <property type="entry name" value="Circadian_clock_KaiC-rel"/>
</dbReference>
<accession>A0A679JGS3</accession>
<dbReference type="PANTHER" id="PTHR42926">
    <property type="match status" value="1"/>
</dbReference>
<evidence type="ECO:0000256" key="5">
    <source>
        <dbReference type="ARBA" id="ARBA00022763"/>
    </source>
</evidence>
<protein>
    <recommendedName>
        <fullName evidence="1">non-specific serine/threonine protein kinase</fullName>
        <ecNumber evidence="1">2.7.11.1</ecNumber>
    </recommendedName>
</protein>
<dbReference type="GO" id="GO:0016787">
    <property type="term" value="F:hydrolase activity"/>
    <property type="evidence" value="ECO:0007669"/>
    <property type="project" value="UniProtKB-KW"/>
</dbReference>
<reference evidence="13" key="1">
    <citation type="submission" date="2019-12" db="EMBL/GenBank/DDBJ databases">
        <authorList>
            <person name="Cremers G."/>
        </authorList>
    </citation>
    <scope>NUCLEOTIDE SEQUENCE</scope>
    <source>
        <strain evidence="13">Vvax</strain>
    </source>
</reference>
<dbReference type="InterPro" id="IPR030665">
    <property type="entry name" value="KaiC"/>
</dbReference>
<keyword evidence="7" id="KW-0378">Hydrolase</keyword>
<feature type="domain" description="KaiC" evidence="12">
    <location>
        <begin position="7"/>
        <end position="246"/>
    </location>
</feature>
<evidence type="ECO:0000256" key="7">
    <source>
        <dbReference type="ARBA" id="ARBA00022801"/>
    </source>
</evidence>
<dbReference type="GO" id="GO:0003677">
    <property type="term" value="F:DNA binding"/>
    <property type="evidence" value="ECO:0007669"/>
    <property type="project" value="UniProtKB-KW"/>
</dbReference>
<evidence type="ECO:0000256" key="6">
    <source>
        <dbReference type="ARBA" id="ARBA00022777"/>
    </source>
</evidence>
<sequence length="493" mass="53652">MEPDHQRLLSVGVPGLNDVLGGGLEPNRLYLLEGTPGAGKTTIAMQFLLEGAARGESVLYVTLSETEQELRGVAASHGWDIGSVHVREMLPTQDSLQPEEQYTMFHPSEVELSETTLRILSDVEVIKPSRIVFDSLSELRLLSGTSLRYRRQILALKQFFAGRQCTVLLLDDMTATEHDLQVQSIAHAVVRLEQSNSDYGAARRRLLVVKYRGQPFRGGYHDYKIHRGGLQVFPRLVAAEHVNDTAQTKLPSGIEALDALLGGGLEKGTSTLLVGAPGTGKSSVAAQFAIAAAERGEAAALFIFDESVNTLRTRSVGLGMTLEPHLQSGRIRIKQVDPAELSPGELVHEIRVAVTQHGAKVIVIDSLNGYLNAMPDERFLIVQLHELLTYLGQSGVATLLVGAQHGLIGMQMQTPVDASYLADAVVLLRYYEADGEVRQAISVLKKRGGAHERSIRAFSMDERGLNVGEPLRHFRGILTGVPVPIDGFATPAR</sequence>
<evidence type="ECO:0000256" key="10">
    <source>
        <dbReference type="ARBA" id="ARBA00025580"/>
    </source>
</evidence>
<keyword evidence="5" id="KW-0227">DNA damage</keyword>
<dbReference type="PIRSF" id="PIRSF039117">
    <property type="entry name" value="KaiC"/>
    <property type="match status" value="1"/>
</dbReference>
<dbReference type="CDD" id="cd19488">
    <property type="entry name" value="KaiC-like_N"/>
    <property type="match status" value="1"/>
</dbReference>